<reference evidence="3" key="1">
    <citation type="submission" date="2016-01" db="EMBL/GenBank/DDBJ databases">
        <authorList>
            <person name="Mitreva M."/>
            <person name="Pepin K.H."/>
            <person name="Mihindukulasuriya K.A."/>
            <person name="Fulton R."/>
            <person name="Fronick C."/>
            <person name="O'Laughlin M."/>
            <person name="Miner T."/>
            <person name="Herter B."/>
            <person name="Rosa B.A."/>
            <person name="Cordes M."/>
            <person name="Tomlinson C."/>
            <person name="Wollam A."/>
            <person name="Palsikar V.B."/>
            <person name="Mardis E.R."/>
            <person name="Wilson R.K."/>
        </authorList>
    </citation>
    <scope>NUCLEOTIDE SEQUENCE [LARGE SCALE GENOMIC DNA]</scope>
    <source>
        <strain evidence="3">MJR7716</strain>
    </source>
</reference>
<dbReference type="PATRIC" id="fig|28128.5.peg.1516"/>
<evidence type="ECO:0000313" key="3">
    <source>
        <dbReference type="Proteomes" id="UP000070533"/>
    </source>
</evidence>
<feature type="compositionally biased region" description="Polar residues" evidence="1">
    <location>
        <begin position="83"/>
        <end position="102"/>
    </location>
</feature>
<dbReference type="OrthoDB" id="594666at2"/>
<protein>
    <recommendedName>
        <fullName evidence="4">Tetratricopeptide repeat protein</fullName>
    </recommendedName>
</protein>
<proteinExistence type="predicted"/>
<gene>
    <name evidence="2" type="ORF">HMPREF3226_01482</name>
</gene>
<feature type="region of interest" description="Disordered" evidence="1">
    <location>
        <begin position="81"/>
        <end position="112"/>
    </location>
</feature>
<sequence length="262" mass="30876">MDIAFYFKHPENLNKETLYDLRSLLALYPYYQPARILLLQNLFLLHDPTFDEELRRAAIFVTDRRTLFRLVEEPHYQLRDVSKANQVDGENTYTSDSQQRASGEQEAEKRQDRTVSLIENFLENIPKEEQPSEEAQRMPTPADATVDYVAYLLETENNKKKAETPELRGQSLIDEFINKEGGRIVLQDATEYEPEMDEEGEMEVEDTGYFTETLARIYIKQGRYSKALEIIKRLNLVYPKKNRYFADQIRFLEKLIINNNKK</sequence>
<evidence type="ECO:0008006" key="4">
    <source>
        <dbReference type="Google" id="ProtNLM"/>
    </source>
</evidence>
<keyword evidence="3" id="KW-1185">Reference proteome</keyword>
<comment type="caution">
    <text evidence="2">The sequence shown here is derived from an EMBL/GenBank/DDBJ whole genome shotgun (WGS) entry which is preliminary data.</text>
</comment>
<dbReference type="eggNOG" id="ENOG502Z7TA">
    <property type="taxonomic scope" value="Bacteria"/>
</dbReference>
<name>A0A133Q6W6_9BACT</name>
<evidence type="ECO:0000256" key="1">
    <source>
        <dbReference type="SAM" id="MobiDB-lite"/>
    </source>
</evidence>
<accession>A0A133Q6W6</accession>
<dbReference type="AlphaFoldDB" id="A0A133Q6W6"/>
<evidence type="ECO:0000313" key="2">
    <source>
        <dbReference type="EMBL" id="KXA38627.1"/>
    </source>
</evidence>
<dbReference type="EMBL" id="LRQG01000108">
    <property type="protein sequence ID" value="KXA38627.1"/>
    <property type="molecule type" value="Genomic_DNA"/>
</dbReference>
<dbReference type="Proteomes" id="UP000070533">
    <property type="component" value="Unassembled WGS sequence"/>
</dbReference>
<dbReference type="RefSeq" id="WP_025877171.1">
    <property type="nucleotide sequence ID" value="NZ_BAAAXP010000024.1"/>
</dbReference>
<organism evidence="2 3">
    <name type="scientific">Prevotella corporis</name>
    <dbReference type="NCBI Taxonomy" id="28128"/>
    <lineage>
        <taxon>Bacteria</taxon>
        <taxon>Pseudomonadati</taxon>
        <taxon>Bacteroidota</taxon>
        <taxon>Bacteroidia</taxon>
        <taxon>Bacteroidales</taxon>
        <taxon>Prevotellaceae</taxon>
        <taxon>Prevotella</taxon>
    </lineage>
</organism>
<dbReference type="STRING" id="28128.HMPREF3226_01482"/>